<sequence length="101" mass="10815">MSGAADVVYLRDVLVIPEMVHAGDFKVELSGGFDDVARRVDEYVVTDQLERAFATALGMVKGAVTRNESEAAYLRGSFGSGESHFLTVLHAVLSGDPAAKR</sequence>
<evidence type="ECO:0000313" key="2">
    <source>
        <dbReference type="Proteomes" id="UP000282674"/>
    </source>
</evidence>
<evidence type="ECO:0000313" key="1">
    <source>
        <dbReference type="EMBL" id="RMI47263.1"/>
    </source>
</evidence>
<proteinExistence type="predicted"/>
<comment type="caution">
    <text evidence="1">The sequence shown here is derived from an EMBL/GenBank/DDBJ whole genome shotgun (WGS) entry which is preliminary data.</text>
</comment>
<reference evidence="1 2" key="1">
    <citation type="submission" date="2018-10" db="EMBL/GenBank/DDBJ databases">
        <title>Isolation from soil.</title>
        <authorList>
            <person name="Hu J."/>
        </authorList>
    </citation>
    <scope>NUCLEOTIDE SEQUENCE [LARGE SCALE GENOMIC DNA]</scope>
    <source>
        <strain evidence="1 2">NEAU-Ht49</strain>
    </source>
</reference>
<name>A0A3M2MEE0_9ACTN</name>
<gene>
    <name evidence="1" type="ORF">EBO15_03505</name>
</gene>
<dbReference type="Proteomes" id="UP000282674">
    <property type="component" value="Unassembled WGS sequence"/>
</dbReference>
<protein>
    <submittedName>
        <fullName evidence="1">Uncharacterized protein</fullName>
    </submittedName>
</protein>
<organism evidence="1 2">
    <name type="scientific">Actinomadura harenae</name>
    <dbReference type="NCBI Taxonomy" id="2483351"/>
    <lineage>
        <taxon>Bacteria</taxon>
        <taxon>Bacillati</taxon>
        <taxon>Actinomycetota</taxon>
        <taxon>Actinomycetes</taxon>
        <taxon>Streptosporangiales</taxon>
        <taxon>Thermomonosporaceae</taxon>
        <taxon>Actinomadura</taxon>
    </lineage>
</organism>
<accession>A0A3M2MEE0</accession>
<dbReference type="EMBL" id="RFFG01000004">
    <property type="protein sequence ID" value="RMI47263.1"/>
    <property type="molecule type" value="Genomic_DNA"/>
</dbReference>
<dbReference type="RefSeq" id="WP_122192829.1">
    <property type="nucleotide sequence ID" value="NZ_JBHSKC010000008.1"/>
</dbReference>
<keyword evidence="2" id="KW-1185">Reference proteome</keyword>
<dbReference type="AlphaFoldDB" id="A0A3M2MEE0"/>
<dbReference type="OrthoDB" id="3201900at2"/>